<comment type="similarity">
    <text evidence="2">Belongs to the glycosyl hydrolase 1 family.</text>
</comment>
<dbReference type="InterPro" id="IPR017853">
    <property type="entry name" value="GH"/>
</dbReference>
<proteinExistence type="inferred from homology"/>
<reference evidence="3 4" key="1">
    <citation type="journal article" date="2019" name="Int. J. Syst. Evol. Microbiol.">
        <title>The Global Catalogue of Microorganisms (GCM) 10K type strain sequencing project: providing services to taxonomists for standard genome sequencing and annotation.</title>
        <authorList>
            <consortium name="The Broad Institute Genomics Platform"/>
            <consortium name="The Broad Institute Genome Sequencing Center for Infectious Disease"/>
            <person name="Wu L."/>
            <person name="Ma J."/>
        </authorList>
    </citation>
    <scope>NUCLEOTIDE SEQUENCE [LARGE SCALE GENOMIC DNA]</scope>
    <source>
        <strain evidence="3 4">JCM 13813</strain>
    </source>
</reference>
<gene>
    <name evidence="3" type="ORF">GCM10009726_21880</name>
</gene>
<dbReference type="InterPro" id="IPR001360">
    <property type="entry name" value="Glyco_hydro_1"/>
</dbReference>
<dbReference type="Pfam" id="PF00232">
    <property type="entry name" value="Glyco_hydro_1"/>
    <property type="match status" value="1"/>
</dbReference>
<keyword evidence="4" id="KW-1185">Reference proteome</keyword>
<dbReference type="PROSITE" id="PS00653">
    <property type="entry name" value="GLYCOSYL_HYDROL_F1_2"/>
    <property type="match status" value="1"/>
</dbReference>
<evidence type="ECO:0000313" key="4">
    <source>
        <dbReference type="Proteomes" id="UP001501161"/>
    </source>
</evidence>
<evidence type="ECO:0000313" key="3">
    <source>
        <dbReference type="EMBL" id="GAA2107925.1"/>
    </source>
</evidence>
<name>A0ABN2XD07_9ACTN</name>
<organism evidence="3 4">
    <name type="scientific">Nocardioides furvisabuli</name>
    <dbReference type="NCBI Taxonomy" id="375542"/>
    <lineage>
        <taxon>Bacteria</taxon>
        <taxon>Bacillati</taxon>
        <taxon>Actinomycetota</taxon>
        <taxon>Actinomycetes</taxon>
        <taxon>Propionibacteriales</taxon>
        <taxon>Nocardioidaceae</taxon>
        <taxon>Nocardioides</taxon>
    </lineage>
</organism>
<keyword evidence="1" id="KW-0378">Hydrolase</keyword>
<evidence type="ECO:0000256" key="2">
    <source>
        <dbReference type="RuleBase" id="RU003690"/>
    </source>
</evidence>
<dbReference type="SUPFAM" id="SSF51445">
    <property type="entry name" value="(Trans)glycosidases"/>
    <property type="match status" value="1"/>
</dbReference>
<dbReference type="InterPro" id="IPR033132">
    <property type="entry name" value="GH_1_N_CS"/>
</dbReference>
<comment type="caution">
    <text evidence="3">The sequence shown here is derived from an EMBL/GenBank/DDBJ whole genome shotgun (WGS) entry which is preliminary data.</text>
</comment>
<dbReference type="PANTHER" id="PTHR10353">
    <property type="entry name" value="GLYCOSYL HYDROLASE"/>
    <property type="match status" value="1"/>
</dbReference>
<dbReference type="Gene3D" id="3.20.20.80">
    <property type="entry name" value="Glycosidases"/>
    <property type="match status" value="1"/>
</dbReference>
<dbReference type="PANTHER" id="PTHR10353:SF122">
    <property type="entry name" value="6-PHOSPHO-BETA-GLUCOSIDASE ASCB-RELATED"/>
    <property type="match status" value="1"/>
</dbReference>
<dbReference type="EMBL" id="BAAAMQ010000010">
    <property type="protein sequence ID" value="GAA2107925.1"/>
    <property type="molecule type" value="Genomic_DNA"/>
</dbReference>
<sequence length="487" mass="54064">MKSEARSAFPKDFLWGVAIAANQAEGAWQEGGKGPSQADVMRFDPDLDPRSIETIGSRDDVERALADVSGVYPKRDGIGFYETYRDDLELLGQMGITAFRTSIAWSRLYPRGDESEPNPTALKFYDDLFATVRHHGMRPVVTLTHYEMPLHLVTELGGWRSREVMDHFLRFAQTAVARWSPLVDVWMVFNQLNTGLLDPFLALGLLDVPDAEMPAVKMQALHHQFVANAAVVAMVHRANPDALAGSMVLDMTAYAASTRPADVLAQVQEEQATLFPSDVLVRGAYPPVATRYLREHGNSLDIREGDLELIAEHPVDYLAISYYVTRVVGEGPTSLDRIGWSINGDLPNPHLASSPWGWQIDPLGLRTALNKYADRYPGVPILIAENGLGANDVLTSAGEVHDSYRIDYHREHISAVRQAIDDGCTVMGYLAWSGIDVVSASSNQRSKRYGFVYVDLDNVGAGSERRIRKDSFDWFKKVVTSRGRALD</sequence>
<dbReference type="Proteomes" id="UP001501161">
    <property type="component" value="Unassembled WGS sequence"/>
</dbReference>
<accession>A0ABN2XD07</accession>
<keyword evidence="1" id="KW-0326">Glycosidase</keyword>
<dbReference type="RefSeq" id="WP_231249247.1">
    <property type="nucleotide sequence ID" value="NZ_BAAAMQ010000010.1"/>
</dbReference>
<evidence type="ECO:0000256" key="1">
    <source>
        <dbReference type="ARBA" id="ARBA00023295"/>
    </source>
</evidence>
<protein>
    <submittedName>
        <fullName evidence="3">6-phospho-beta-glucosidase</fullName>
    </submittedName>
</protein>
<dbReference type="PRINTS" id="PR00131">
    <property type="entry name" value="GLHYDRLASE1"/>
</dbReference>